<reference evidence="1 2" key="1">
    <citation type="submission" date="2024-06" db="EMBL/GenBank/DDBJ databases">
        <title>Genomic Encyclopedia of Type Strains, Phase IV (KMG-IV): sequencing the most valuable type-strain genomes for metagenomic binning, comparative biology and taxonomic classification.</title>
        <authorList>
            <person name="Goeker M."/>
        </authorList>
    </citation>
    <scope>NUCLEOTIDE SEQUENCE [LARGE SCALE GENOMIC DNA]</scope>
    <source>
        <strain evidence="1 2">DSM 29388</strain>
    </source>
</reference>
<evidence type="ECO:0000313" key="2">
    <source>
        <dbReference type="Proteomes" id="UP001549146"/>
    </source>
</evidence>
<organism evidence="1 2">
    <name type="scientific">Moheibacter stercoris</name>
    <dbReference type="NCBI Taxonomy" id="1628251"/>
    <lineage>
        <taxon>Bacteria</taxon>
        <taxon>Pseudomonadati</taxon>
        <taxon>Bacteroidota</taxon>
        <taxon>Flavobacteriia</taxon>
        <taxon>Flavobacteriales</taxon>
        <taxon>Weeksellaceae</taxon>
        <taxon>Moheibacter</taxon>
    </lineage>
</organism>
<dbReference type="RefSeq" id="WP_354510801.1">
    <property type="nucleotide sequence ID" value="NZ_JBEPMO010000028.1"/>
</dbReference>
<accession>A0ABV2LWU4</accession>
<gene>
    <name evidence="1" type="ORF">ABID46_002623</name>
</gene>
<dbReference type="EMBL" id="JBEPMO010000028">
    <property type="protein sequence ID" value="MET3733030.1"/>
    <property type="molecule type" value="Genomic_DNA"/>
</dbReference>
<keyword evidence="2" id="KW-1185">Reference proteome</keyword>
<sequence length="147" mass="17203">MNNILHIFIYFLSFFVILSCNNDDENEEQQPHPIEGKWELLKKEGDLNPTTYTTDEVIWTFNQNNVEIEINIEEEEHLIRSMLFPFHILGTYEYSLNENQIHFELGYMPDEGYLNHPFHISSDTLIIGEDFYGPAGGGGLKLTFKRN</sequence>
<evidence type="ECO:0008006" key="3">
    <source>
        <dbReference type="Google" id="ProtNLM"/>
    </source>
</evidence>
<protein>
    <recommendedName>
        <fullName evidence="3">Lipocalin-like domain-containing protein</fullName>
    </recommendedName>
</protein>
<proteinExistence type="predicted"/>
<comment type="caution">
    <text evidence="1">The sequence shown here is derived from an EMBL/GenBank/DDBJ whole genome shotgun (WGS) entry which is preliminary data.</text>
</comment>
<evidence type="ECO:0000313" key="1">
    <source>
        <dbReference type="EMBL" id="MET3733030.1"/>
    </source>
</evidence>
<dbReference type="Proteomes" id="UP001549146">
    <property type="component" value="Unassembled WGS sequence"/>
</dbReference>
<name>A0ABV2LWU4_9FLAO</name>